<evidence type="ECO:0000313" key="12">
    <source>
        <dbReference type="EMBL" id="RZC36107.1"/>
    </source>
</evidence>
<evidence type="ECO:0000256" key="9">
    <source>
        <dbReference type="SAM" id="MobiDB-lite"/>
    </source>
</evidence>
<keyword evidence="6 10" id="KW-0472">Membrane</keyword>
<feature type="region of interest" description="Disordered" evidence="9">
    <location>
        <begin position="185"/>
        <end position="208"/>
    </location>
</feature>
<evidence type="ECO:0000256" key="6">
    <source>
        <dbReference type="ARBA" id="ARBA00023136"/>
    </source>
</evidence>
<dbReference type="InterPro" id="IPR000276">
    <property type="entry name" value="GPCR_Rhodpsn"/>
</dbReference>
<comment type="similarity">
    <text evidence="2">Belongs to the G-protein coupled receptor 1 family.</text>
</comment>
<keyword evidence="13" id="KW-1185">Reference proteome</keyword>
<evidence type="ECO:0000256" key="7">
    <source>
        <dbReference type="ARBA" id="ARBA00023170"/>
    </source>
</evidence>
<evidence type="ECO:0000256" key="4">
    <source>
        <dbReference type="ARBA" id="ARBA00022989"/>
    </source>
</evidence>
<dbReference type="GO" id="GO:0016020">
    <property type="term" value="C:membrane"/>
    <property type="evidence" value="ECO:0007669"/>
    <property type="project" value="UniProtKB-SubCell"/>
</dbReference>
<feature type="non-terminal residue" evidence="12">
    <location>
        <position position="1"/>
    </location>
</feature>
<dbReference type="Proteomes" id="UP000292052">
    <property type="component" value="Unassembled WGS sequence"/>
</dbReference>
<evidence type="ECO:0000313" key="13">
    <source>
        <dbReference type="Proteomes" id="UP000292052"/>
    </source>
</evidence>
<name>A0A482VV47_ASBVE</name>
<dbReference type="PROSITE" id="PS50262">
    <property type="entry name" value="G_PROTEIN_RECEP_F1_2"/>
    <property type="match status" value="1"/>
</dbReference>
<dbReference type="PRINTS" id="PR00237">
    <property type="entry name" value="GPCRRHODOPSN"/>
</dbReference>
<dbReference type="Gene3D" id="1.20.1070.10">
    <property type="entry name" value="Rhodopsin 7-helix transmembrane proteins"/>
    <property type="match status" value="1"/>
</dbReference>
<dbReference type="EMBL" id="QDEB01065242">
    <property type="protein sequence ID" value="RZC36107.1"/>
    <property type="molecule type" value="Genomic_DNA"/>
</dbReference>
<evidence type="ECO:0000256" key="8">
    <source>
        <dbReference type="ARBA" id="ARBA00023224"/>
    </source>
</evidence>
<dbReference type="OrthoDB" id="9946013at2759"/>
<protein>
    <submittedName>
        <fullName evidence="12">Substance-K receptor</fullName>
    </submittedName>
</protein>
<keyword evidence="8" id="KW-0807">Transducer</keyword>
<dbReference type="InterPro" id="IPR017452">
    <property type="entry name" value="GPCR_Rhodpsn_7TM"/>
</dbReference>
<evidence type="ECO:0000256" key="3">
    <source>
        <dbReference type="ARBA" id="ARBA00022692"/>
    </source>
</evidence>
<dbReference type="PANTHER" id="PTHR24243:SF208">
    <property type="entry name" value="PYROKININ-1 RECEPTOR"/>
    <property type="match status" value="1"/>
</dbReference>
<evidence type="ECO:0000256" key="10">
    <source>
        <dbReference type="SAM" id="Phobius"/>
    </source>
</evidence>
<evidence type="ECO:0000256" key="2">
    <source>
        <dbReference type="ARBA" id="ARBA00010663"/>
    </source>
</evidence>
<dbReference type="PANTHER" id="PTHR24243">
    <property type="entry name" value="G-PROTEIN COUPLED RECEPTOR"/>
    <property type="match status" value="1"/>
</dbReference>
<feature type="transmembrane region" description="Helical" evidence="10">
    <location>
        <begin position="55"/>
        <end position="79"/>
    </location>
</feature>
<feature type="domain" description="G-protein coupled receptors family 1 profile" evidence="11">
    <location>
        <begin position="1"/>
        <end position="125"/>
    </location>
</feature>
<dbReference type="GO" id="GO:0004930">
    <property type="term" value="F:G protein-coupled receptor activity"/>
    <property type="evidence" value="ECO:0007669"/>
    <property type="project" value="UniProtKB-KW"/>
</dbReference>
<dbReference type="AlphaFoldDB" id="A0A482VV47"/>
<organism evidence="12 13">
    <name type="scientific">Asbolus verrucosus</name>
    <name type="common">Desert ironclad beetle</name>
    <dbReference type="NCBI Taxonomy" id="1661398"/>
    <lineage>
        <taxon>Eukaryota</taxon>
        <taxon>Metazoa</taxon>
        <taxon>Ecdysozoa</taxon>
        <taxon>Arthropoda</taxon>
        <taxon>Hexapoda</taxon>
        <taxon>Insecta</taxon>
        <taxon>Pterygota</taxon>
        <taxon>Neoptera</taxon>
        <taxon>Endopterygota</taxon>
        <taxon>Coleoptera</taxon>
        <taxon>Polyphaga</taxon>
        <taxon>Cucujiformia</taxon>
        <taxon>Tenebrionidae</taxon>
        <taxon>Pimeliinae</taxon>
        <taxon>Asbolus</taxon>
    </lineage>
</organism>
<dbReference type="SUPFAM" id="SSF81321">
    <property type="entry name" value="Family A G protein-coupled receptor-like"/>
    <property type="match status" value="1"/>
</dbReference>
<evidence type="ECO:0000256" key="5">
    <source>
        <dbReference type="ARBA" id="ARBA00023040"/>
    </source>
</evidence>
<keyword evidence="3 10" id="KW-0812">Transmembrane</keyword>
<dbReference type="STRING" id="1661398.A0A482VV47"/>
<evidence type="ECO:0000256" key="1">
    <source>
        <dbReference type="ARBA" id="ARBA00004141"/>
    </source>
</evidence>
<accession>A0A482VV47</accession>
<keyword evidence="7 12" id="KW-0675">Receptor</keyword>
<evidence type="ECO:0000259" key="11">
    <source>
        <dbReference type="PROSITE" id="PS50262"/>
    </source>
</evidence>
<keyword evidence="5" id="KW-0297">G-protein coupled receptor</keyword>
<gene>
    <name evidence="12" type="ORF">BDFB_003223</name>
</gene>
<feature type="compositionally biased region" description="Polar residues" evidence="9">
    <location>
        <begin position="188"/>
        <end position="199"/>
    </location>
</feature>
<keyword evidence="4 10" id="KW-1133">Transmembrane helix</keyword>
<reference evidence="12 13" key="1">
    <citation type="submission" date="2017-03" db="EMBL/GenBank/DDBJ databases">
        <title>Genome of the blue death feigning beetle - Asbolus verrucosus.</title>
        <authorList>
            <person name="Rider S.D."/>
        </authorList>
    </citation>
    <scope>NUCLEOTIDE SEQUENCE [LARGE SCALE GENOMIC DNA]</scope>
    <source>
        <strain evidence="12">Butters</strain>
        <tissue evidence="12">Head and leg muscle</tissue>
    </source>
</reference>
<proteinExistence type="inferred from homology"/>
<comment type="caution">
    <text evidence="12">The sequence shown here is derived from an EMBL/GenBank/DDBJ whole genome shotgun (WGS) entry which is preliminary data.</text>
</comment>
<dbReference type="Pfam" id="PF00001">
    <property type="entry name" value="7tm_1"/>
    <property type="match status" value="1"/>
</dbReference>
<comment type="subcellular location">
    <subcellularLocation>
        <location evidence="1">Membrane</location>
        <topology evidence="1">Multi-pass membrane protein</topology>
    </subcellularLocation>
</comment>
<sequence>IDISNTSFINDIWIIKPTSQIIIESAIYLPILNKYEKVVLRKLDHHRQVNYKKKAVRMMLAIILTFLICRIPFTALIFYRVQSLDIKTLSQSTHVQNSAGGIFHHVWFASKFFIFVNSALNPLIYCTTNERFQRGFRATKMAKWLFPPEKHKPVVTVPKQTQKLLDTPSLFKKSIFFIFKKKQKFSSNPTNDTSVTSGGKNDHQHIIR</sequence>